<feature type="region of interest" description="Disordered" evidence="1">
    <location>
        <begin position="1282"/>
        <end position="1303"/>
    </location>
</feature>
<dbReference type="GeneID" id="106806554"/>
<feature type="domain" description="WW" evidence="2">
    <location>
        <begin position="796"/>
        <end position="830"/>
    </location>
</feature>
<evidence type="ECO:0000313" key="3">
    <source>
        <dbReference type="Proteomes" id="UP000695022"/>
    </source>
</evidence>
<organism evidence="3 4">
    <name type="scientific">Priapulus caudatus</name>
    <name type="common">Priapulid worm</name>
    <dbReference type="NCBI Taxonomy" id="37621"/>
    <lineage>
        <taxon>Eukaryota</taxon>
        <taxon>Metazoa</taxon>
        <taxon>Ecdysozoa</taxon>
        <taxon>Scalidophora</taxon>
        <taxon>Priapulida</taxon>
        <taxon>Priapulimorpha</taxon>
        <taxon>Priapulimorphida</taxon>
        <taxon>Priapulidae</taxon>
        <taxon>Priapulus</taxon>
    </lineage>
</organism>
<reference evidence="4 5" key="1">
    <citation type="submission" date="2025-05" db="UniProtKB">
        <authorList>
            <consortium name="RefSeq"/>
        </authorList>
    </citation>
    <scope>IDENTIFICATION</scope>
</reference>
<dbReference type="Pfam" id="PF00397">
    <property type="entry name" value="WW"/>
    <property type="match status" value="1"/>
</dbReference>
<dbReference type="PROSITE" id="PS50020">
    <property type="entry name" value="WW_DOMAIN_2"/>
    <property type="match status" value="2"/>
</dbReference>
<evidence type="ECO:0000313" key="5">
    <source>
        <dbReference type="RefSeq" id="XP_014664022.1"/>
    </source>
</evidence>
<dbReference type="InterPro" id="IPR001202">
    <property type="entry name" value="WW_dom"/>
</dbReference>
<evidence type="ECO:0000313" key="4">
    <source>
        <dbReference type="RefSeq" id="XP_014664021.1"/>
    </source>
</evidence>
<feature type="region of interest" description="Disordered" evidence="1">
    <location>
        <begin position="246"/>
        <end position="268"/>
    </location>
</feature>
<feature type="compositionally biased region" description="Basic and acidic residues" evidence="1">
    <location>
        <begin position="22"/>
        <end position="31"/>
    </location>
</feature>
<gene>
    <name evidence="4 5" type="primary">LOC106806554</name>
</gene>
<feature type="domain" description="WW" evidence="2">
    <location>
        <begin position="128"/>
        <end position="156"/>
    </location>
</feature>
<dbReference type="SUPFAM" id="SSF51045">
    <property type="entry name" value="WW domain"/>
    <property type="match status" value="1"/>
</dbReference>
<dbReference type="PANTHER" id="PTHR46697:SF1">
    <property type="entry name" value="FORMIN-BINDING PROTEIN 4"/>
    <property type="match status" value="1"/>
</dbReference>
<feature type="compositionally biased region" description="Polar residues" evidence="1">
    <location>
        <begin position="32"/>
        <end position="44"/>
    </location>
</feature>
<feature type="region of interest" description="Disordered" evidence="1">
    <location>
        <begin position="687"/>
        <end position="724"/>
    </location>
</feature>
<proteinExistence type="predicted"/>
<dbReference type="InterPro" id="IPR053076">
    <property type="entry name" value="WW_domain_protein"/>
</dbReference>
<feature type="compositionally biased region" description="Polar residues" evidence="1">
    <location>
        <begin position="1182"/>
        <end position="1194"/>
    </location>
</feature>
<feature type="region of interest" description="Disordered" evidence="1">
    <location>
        <begin position="1161"/>
        <end position="1244"/>
    </location>
</feature>
<accession>A0ABM1DVQ0</accession>
<feature type="region of interest" description="Disordered" evidence="1">
    <location>
        <begin position="207"/>
        <end position="233"/>
    </location>
</feature>
<feature type="compositionally biased region" description="Basic and acidic residues" evidence="1">
    <location>
        <begin position="921"/>
        <end position="930"/>
    </location>
</feature>
<evidence type="ECO:0000256" key="1">
    <source>
        <dbReference type="SAM" id="MobiDB-lite"/>
    </source>
</evidence>
<sequence>MGKKRDKMQFGRRRRVLQLDQDVFREEERNTPETTFRAQDQPQSMFDPVQRSERVVTPAKPEDEEMFKFLQEIQSLDAEEVAGSVASSTIESESSMDSMDNKLQPNHDTVAAAGNSTESTSHVSTMEWKQIWDDNVCYYYYWNTVTNAVTWEMPEDYARHLEAFGYDAEGNTATTTTAKEELVPLTGGAVKATLDIDNTAGTAVPASELAQPLDIIAPPPPPPPEDDNETAEQSAALVVDSYRSPYREPNLAVGPQSPKQSGSSTMEVVGAKRPLTLPACKKTNIKRLKRHCQQEEEEPIGALEKVFRGEANTSSLDSLSLPKLQVKWKTEERTAAQKRKLAAFIESQRSHADTDPASECADGRTKDEGQARSTSVILPIREAHSLKSPTGANVDARLGDESDQQSSVEERECVETSLPLGRVPVLSPDEYDVSAHLPTSAQLSDSNFPFKSPHTAVDGSVVPVEGPQLPVEGPQLPVVGPQLPVEGPQLPVVGPQLPVEGPQLPVVGPQLPVEGPQLPVVGPQLPVDGPQLPVVGHQLPAEGPQLPVIGPQLPVEGPQLPVIGPQLPVEGPQLPVIGPHLSVEGPQLPVIGPHLSVEGPQLPVQEGSELAVEGPELPPKEADEPTDNDSHLTLDHGSRSSSASPDENDDDINGKPLLSDDDEDGFGEEELERQLIENLHVLQKLEQEEKIKGTSTEKEDGGRESEEKPAPATTEQALTEEDHIDDIKVEVADLSSTITSKLEFLEISTQGLTQLQILLIQTQARLQDWREGGLKTAHFWCRLQDASQQLEQYEQLAAPPGWSCHWDRIYKRYFYVNEITGESQWVYPCLDDDDDDVSTEHATTKEPVMPPAENTEPLMPEQSSSRNEGEAVSAGAQKEDADVQQVCTLRASGRECESPLTSDEDSLDGQPLQEEASAPGDGEHERKPASEEAVVSIATVKPEAESVKEAELNSRAVEATSFVQPSDESNDYNDEPLPPGTEPVALRPLVPYGVDASMDDSEPPPPPLSPPSVPPPPPDDPIPPPPPEPAMPRSPPPPPPPDDGGEFSDGIDMEIDESSDEEHNRIQTGMPPLPPPPLPSFSSESFSVQPPAPPISLSAQPQLLPSSLLQEFPKAHLQTSISEPHIAAAPTIICPPKPPATPYISVLPVVSKPPELHFGAASSAGNLPAEPPPLTATEALTSSGKPSVLTLGQTGKSTKERKKKKAKTEKSLKKKGLSQLVQKWQKVREEEGESSEEEDANPVQKWIEDWKKKQLASGEAENNPNFEAVGMDWKERVRLAQSKANTTSDDKPNLLALALQQKK</sequence>
<keyword evidence="3" id="KW-1185">Reference proteome</keyword>
<feature type="compositionally biased region" description="Basic and acidic residues" evidence="1">
    <location>
        <begin position="361"/>
        <end position="370"/>
    </location>
</feature>
<feature type="compositionally biased region" description="Polar residues" evidence="1">
    <location>
        <begin position="257"/>
        <end position="266"/>
    </location>
</feature>
<dbReference type="RefSeq" id="XP_014664022.1">
    <property type="nucleotide sequence ID" value="XM_014808536.1"/>
</dbReference>
<feature type="compositionally biased region" description="Basic and acidic residues" evidence="1">
    <location>
        <begin position="618"/>
        <end position="638"/>
    </location>
</feature>
<feature type="region of interest" description="Disordered" evidence="1">
    <location>
        <begin position="893"/>
        <end position="1099"/>
    </location>
</feature>
<dbReference type="SMART" id="SM00456">
    <property type="entry name" value="WW"/>
    <property type="match status" value="2"/>
</dbReference>
<dbReference type="Gene3D" id="2.20.70.10">
    <property type="match status" value="2"/>
</dbReference>
<dbReference type="PROSITE" id="PS01159">
    <property type="entry name" value="WW_DOMAIN_1"/>
    <property type="match status" value="1"/>
</dbReference>
<feature type="compositionally biased region" description="Basic residues" evidence="1">
    <location>
        <begin position="1199"/>
        <end position="1216"/>
    </location>
</feature>
<dbReference type="Proteomes" id="UP000695022">
    <property type="component" value="Unplaced"/>
</dbReference>
<feature type="compositionally biased region" description="Acidic residues" evidence="1">
    <location>
        <begin position="1043"/>
        <end position="1060"/>
    </location>
</feature>
<feature type="compositionally biased region" description="Basic and acidic residues" evidence="1">
    <location>
        <begin position="687"/>
        <end position="709"/>
    </location>
</feature>
<feature type="compositionally biased region" description="Basic and acidic residues" evidence="1">
    <location>
        <begin position="942"/>
        <end position="952"/>
    </location>
</feature>
<dbReference type="PANTHER" id="PTHR46697">
    <property type="entry name" value="FORMIN-BINDING PROTEIN 4"/>
    <property type="match status" value="1"/>
</dbReference>
<feature type="region of interest" description="Disordered" evidence="1">
    <location>
        <begin position="606"/>
        <end position="664"/>
    </location>
</feature>
<feature type="region of interest" description="Disordered" evidence="1">
    <location>
        <begin position="80"/>
        <end position="100"/>
    </location>
</feature>
<feature type="compositionally biased region" description="Acidic residues" evidence="1">
    <location>
        <begin position="1230"/>
        <end position="1240"/>
    </location>
</feature>
<feature type="region of interest" description="Disordered" evidence="1">
    <location>
        <begin position="21"/>
        <end position="60"/>
    </location>
</feature>
<feature type="region of interest" description="Disordered" evidence="1">
    <location>
        <begin position="346"/>
        <end position="415"/>
    </location>
</feature>
<dbReference type="InterPro" id="IPR036020">
    <property type="entry name" value="WW_dom_sf"/>
</dbReference>
<feature type="region of interest" description="Disordered" evidence="1">
    <location>
        <begin position="836"/>
        <end position="880"/>
    </location>
</feature>
<protein>
    <submittedName>
        <fullName evidence="4 5">Formin-binding protein 4-like isoform X1</fullName>
    </submittedName>
</protein>
<feature type="compositionally biased region" description="Low complexity" evidence="1">
    <location>
        <begin position="87"/>
        <end position="98"/>
    </location>
</feature>
<dbReference type="CDD" id="cd00201">
    <property type="entry name" value="WW"/>
    <property type="match status" value="2"/>
</dbReference>
<dbReference type="RefSeq" id="XP_014664021.1">
    <property type="nucleotide sequence ID" value="XM_014808535.1"/>
</dbReference>
<feature type="compositionally biased region" description="Pro residues" evidence="1">
    <location>
        <begin position="1003"/>
        <end position="1042"/>
    </location>
</feature>
<feature type="compositionally biased region" description="Low complexity" evidence="1">
    <location>
        <begin position="1080"/>
        <end position="1099"/>
    </location>
</feature>
<evidence type="ECO:0000259" key="2">
    <source>
        <dbReference type="PROSITE" id="PS50020"/>
    </source>
</evidence>
<name>A0ABM1DVQ0_PRICU</name>